<dbReference type="AlphaFoldDB" id="A0A0U9HE55"/>
<name>A0A0U9HE55_9BACI</name>
<feature type="region of interest" description="Disordered" evidence="1">
    <location>
        <begin position="1"/>
        <end position="29"/>
    </location>
</feature>
<evidence type="ECO:0000256" key="1">
    <source>
        <dbReference type="SAM" id="MobiDB-lite"/>
    </source>
</evidence>
<evidence type="ECO:0000313" key="3">
    <source>
        <dbReference type="Proteomes" id="UP000052946"/>
    </source>
</evidence>
<dbReference type="EMBL" id="BBXV01000027">
    <property type="protein sequence ID" value="GAQ18472.1"/>
    <property type="molecule type" value="Genomic_DNA"/>
</dbReference>
<dbReference type="Proteomes" id="UP000052946">
    <property type="component" value="Unassembled WGS sequence"/>
</dbReference>
<protein>
    <submittedName>
        <fullName evidence="2">Phage replication protein RstA</fullName>
    </submittedName>
</protein>
<reference evidence="2 3" key="2">
    <citation type="journal article" date="2016" name="Genome Announc.">
        <title>Draft Genome Sequence of Oceanobacillus picturae Heshi-B3, Isolated from Fermented Rice Bran in a Traditional Japanese Seafood Dish.</title>
        <authorList>
            <person name="Akuzawa S."/>
            <person name="Nagaoka J."/>
            <person name="Kanekatsu M."/>
            <person name="Kanesaki Y."/>
            <person name="Suzuki T."/>
        </authorList>
    </citation>
    <scope>NUCLEOTIDE SEQUENCE [LARGE SCALE GENOMIC DNA]</scope>
    <source>
        <strain evidence="2 3">Heshi-B3</strain>
    </source>
</reference>
<comment type="caution">
    <text evidence="2">The sequence shown here is derived from an EMBL/GenBank/DDBJ whole genome shotgun (WGS) entry which is preliminary data.</text>
</comment>
<proteinExistence type="predicted"/>
<dbReference type="OrthoDB" id="2903757at2"/>
<organism evidence="2 3">
    <name type="scientific">Oceanobacillus picturae</name>
    <dbReference type="NCBI Taxonomy" id="171693"/>
    <lineage>
        <taxon>Bacteria</taxon>
        <taxon>Bacillati</taxon>
        <taxon>Bacillota</taxon>
        <taxon>Bacilli</taxon>
        <taxon>Bacillales</taxon>
        <taxon>Bacillaceae</taxon>
        <taxon>Oceanobacillus</taxon>
    </lineage>
</organism>
<accession>A0A0U9HE55</accession>
<gene>
    <name evidence="2" type="ORF">OPHB3_2412</name>
</gene>
<reference evidence="3" key="1">
    <citation type="submission" date="2015-07" db="EMBL/GenBank/DDBJ databases">
        <title>Draft Genome Sequence of Oceanobacillus picturae Heshi-B3 that Was Isolated from Fermented Rice Bran with Aging Salted Mackerel, Which Was Named Heshiko as Traditional Fermented Seafood in Japan.</title>
        <authorList>
            <person name="Akuzawa S."/>
            <person name="Nakagawa J."/>
            <person name="Kanekatsu T."/>
            <person name="Kanesaki Y."/>
            <person name="Suzuki T."/>
        </authorList>
    </citation>
    <scope>NUCLEOTIDE SEQUENCE [LARGE SCALE GENOMIC DNA]</scope>
    <source>
        <strain evidence="3">Heshi-B3</strain>
    </source>
</reference>
<evidence type="ECO:0000313" key="2">
    <source>
        <dbReference type="EMBL" id="GAQ18472.1"/>
    </source>
</evidence>
<feature type="compositionally biased region" description="Basic and acidic residues" evidence="1">
    <location>
        <begin position="11"/>
        <end position="21"/>
    </location>
</feature>
<sequence length="64" mass="7479">MGSTNKSYLKKVIEDNKEKPYKRNNSKVSDVSKDFQAQTLYIGAKSRNTKVHLRIYDKKEEQLS</sequence>